<gene>
    <name evidence="5" type="ORF">ACFFK0_21275</name>
</gene>
<dbReference type="Pfam" id="PF08220">
    <property type="entry name" value="HTH_DeoR"/>
    <property type="match status" value="1"/>
</dbReference>
<evidence type="ECO:0000313" key="5">
    <source>
        <dbReference type="EMBL" id="MFC0214945.1"/>
    </source>
</evidence>
<dbReference type="SUPFAM" id="SSF100950">
    <property type="entry name" value="NagB/RpiA/CoA transferase-like"/>
    <property type="match status" value="1"/>
</dbReference>
<protein>
    <submittedName>
        <fullName evidence="5">DeoR/GlpR family DNA-binding transcription regulator</fullName>
    </submittedName>
</protein>
<dbReference type="InterPro" id="IPR011991">
    <property type="entry name" value="ArsR-like_HTH"/>
</dbReference>
<feature type="domain" description="HTH deoR-type" evidence="4">
    <location>
        <begin position="3"/>
        <end position="58"/>
    </location>
</feature>
<keyword evidence="1" id="KW-0805">Transcription regulation</keyword>
<dbReference type="PANTHER" id="PTHR30363">
    <property type="entry name" value="HTH-TYPE TRANSCRIPTIONAL REGULATOR SRLR-RELATED"/>
    <property type="match status" value="1"/>
</dbReference>
<comment type="caution">
    <text evidence="5">The sequence shown here is derived from an EMBL/GenBank/DDBJ whole genome shotgun (WGS) entry which is preliminary data.</text>
</comment>
<dbReference type="InterPro" id="IPR036390">
    <property type="entry name" value="WH_DNA-bd_sf"/>
</dbReference>
<dbReference type="Gene3D" id="1.10.10.10">
    <property type="entry name" value="Winged helix-like DNA-binding domain superfamily/Winged helix DNA-binding domain"/>
    <property type="match status" value="1"/>
</dbReference>
<organism evidence="5 6">
    <name type="scientific">Paenibacillus chartarius</name>
    <dbReference type="NCBI Taxonomy" id="747481"/>
    <lineage>
        <taxon>Bacteria</taxon>
        <taxon>Bacillati</taxon>
        <taxon>Bacillota</taxon>
        <taxon>Bacilli</taxon>
        <taxon>Bacillales</taxon>
        <taxon>Paenibacillaceae</taxon>
        <taxon>Paenibacillus</taxon>
    </lineage>
</organism>
<name>A0ABV6DQN0_9BACL</name>
<dbReference type="InterPro" id="IPR001034">
    <property type="entry name" value="DeoR_HTH"/>
</dbReference>
<evidence type="ECO:0000313" key="6">
    <source>
        <dbReference type="Proteomes" id="UP001589776"/>
    </source>
</evidence>
<evidence type="ECO:0000256" key="3">
    <source>
        <dbReference type="ARBA" id="ARBA00023163"/>
    </source>
</evidence>
<dbReference type="PANTHER" id="PTHR30363:SF44">
    <property type="entry name" value="AGA OPERON TRANSCRIPTIONAL REPRESSOR-RELATED"/>
    <property type="match status" value="1"/>
</dbReference>
<sequence>MNQLRRYEIIMELLLERREVSVAELSDRLQVTGKTIREDLAKLEERGLLVRVHGGAMLAQSDQLGILRSNVSDGLYGEAKAEIAGIVQRHIEPGDIVALDGGSTTLEIARRLDNIPITVVTNDLYIINELTRKDQIRLVVPGGYRVRNMLTGPEAVHFLQSLNIHKAFLSATGIHLQDGLSIYTSDFIEFKMALLRVSRVAYAVADHRKFGRTALRTFAPLTDVKAIITDSGLSLETAAHYRAAGVDVITP</sequence>
<dbReference type="SMART" id="SM00420">
    <property type="entry name" value="HTH_DEOR"/>
    <property type="match status" value="1"/>
</dbReference>
<evidence type="ECO:0000256" key="1">
    <source>
        <dbReference type="ARBA" id="ARBA00023015"/>
    </source>
</evidence>
<dbReference type="RefSeq" id="WP_377472372.1">
    <property type="nucleotide sequence ID" value="NZ_JBHLWN010000077.1"/>
</dbReference>
<keyword evidence="6" id="KW-1185">Reference proteome</keyword>
<dbReference type="SUPFAM" id="SSF46785">
    <property type="entry name" value="Winged helix' DNA-binding domain"/>
    <property type="match status" value="1"/>
</dbReference>
<evidence type="ECO:0000259" key="4">
    <source>
        <dbReference type="PROSITE" id="PS51000"/>
    </source>
</evidence>
<dbReference type="PROSITE" id="PS51000">
    <property type="entry name" value="HTH_DEOR_2"/>
    <property type="match status" value="1"/>
</dbReference>
<accession>A0ABV6DQN0</accession>
<keyword evidence="3" id="KW-0804">Transcription</keyword>
<proteinExistence type="predicted"/>
<dbReference type="EMBL" id="JBHLWN010000077">
    <property type="protein sequence ID" value="MFC0214945.1"/>
    <property type="molecule type" value="Genomic_DNA"/>
</dbReference>
<dbReference type="SMART" id="SM01134">
    <property type="entry name" value="DeoRC"/>
    <property type="match status" value="1"/>
</dbReference>
<dbReference type="InterPro" id="IPR037171">
    <property type="entry name" value="NagB/RpiA_transferase-like"/>
</dbReference>
<evidence type="ECO:0000256" key="2">
    <source>
        <dbReference type="ARBA" id="ARBA00023125"/>
    </source>
</evidence>
<dbReference type="InterPro" id="IPR036388">
    <property type="entry name" value="WH-like_DNA-bd_sf"/>
</dbReference>
<dbReference type="PRINTS" id="PR00037">
    <property type="entry name" value="HTHLACR"/>
</dbReference>
<dbReference type="Proteomes" id="UP001589776">
    <property type="component" value="Unassembled WGS sequence"/>
</dbReference>
<dbReference type="CDD" id="cd00090">
    <property type="entry name" value="HTH_ARSR"/>
    <property type="match status" value="1"/>
</dbReference>
<dbReference type="Pfam" id="PF00455">
    <property type="entry name" value="DeoRC"/>
    <property type="match status" value="1"/>
</dbReference>
<reference evidence="5 6" key="1">
    <citation type="submission" date="2024-09" db="EMBL/GenBank/DDBJ databases">
        <authorList>
            <person name="Sun Q."/>
            <person name="Mori K."/>
        </authorList>
    </citation>
    <scope>NUCLEOTIDE SEQUENCE [LARGE SCALE GENOMIC DNA]</scope>
    <source>
        <strain evidence="5 6">CCM 7759</strain>
    </source>
</reference>
<dbReference type="InterPro" id="IPR050313">
    <property type="entry name" value="Carb_Metab_HTH_regulators"/>
</dbReference>
<dbReference type="InterPro" id="IPR014036">
    <property type="entry name" value="DeoR-like_C"/>
</dbReference>
<dbReference type="GO" id="GO:0003677">
    <property type="term" value="F:DNA binding"/>
    <property type="evidence" value="ECO:0007669"/>
    <property type="project" value="UniProtKB-KW"/>
</dbReference>
<keyword evidence="2 5" id="KW-0238">DNA-binding</keyword>